<dbReference type="EC" id="4.2.2.29" evidence="7"/>
<keyword evidence="1 7" id="KW-1003">Cell membrane</keyword>
<gene>
    <name evidence="7" type="primary">mltG</name>
    <name evidence="9" type="ORF">DB32_004543</name>
</gene>
<evidence type="ECO:0000256" key="2">
    <source>
        <dbReference type="ARBA" id="ARBA00022692"/>
    </source>
</evidence>
<proteinExistence type="inferred from homology"/>
<evidence type="ECO:0000256" key="8">
    <source>
        <dbReference type="SAM" id="MobiDB-lite"/>
    </source>
</evidence>
<dbReference type="InterPro" id="IPR003770">
    <property type="entry name" value="MLTG-like"/>
</dbReference>
<dbReference type="HAMAP" id="MF_02065">
    <property type="entry name" value="MltG"/>
    <property type="match status" value="1"/>
</dbReference>
<dbReference type="Pfam" id="PF02618">
    <property type="entry name" value="YceG"/>
    <property type="match status" value="1"/>
</dbReference>
<dbReference type="PANTHER" id="PTHR30518">
    <property type="entry name" value="ENDOLYTIC MUREIN TRANSGLYCOSYLASE"/>
    <property type="match status" value="1"/>
</dbReference>
<dbReference type="EMBL" id="CP011125">
    <property type="protein sequence ID" value="AKF07394.1"/>
    <property type="molecule type" value="Genomic_DNA"/>
</dbReference>
<dbReference type="GO" id="GO:0009252">
    <property type="term" value="P:peptidoglycan biosynthetic process"/>
    <property type="evidence" value="ECO:0007669"/>
    <property type="project" value="UniProtKB-UniRule"/>
</dbReference>
<evidence type="ECO:0000256" key="6">
    <source>
        <dbReference type="ARBA" id="ARBA00023316"/>
    </source>
</evidence>
<dbReference type="NCBIfam" id="TIGR00247">
    <property type="entry name" value="endolytic transglycosylase MltG"/>
    <property type="match status" value="1"/>
</dbReference>
<dbReference type="GO" id="GO:0005886">
    <property type="term" value="C:plasma membrane"/>
    <property type="evidence" value="ECO:0007669"/>
    <property type="project" value="UniProtKB-SubCell"/>
</dbReference>
<dbReference type="KEGG" id="samy:DB32_004543"/>
<evidence type="ECO:0000256" key="1">
    <source>
        <dbReference type="ARBA" id="ARBA00022475"/>
    </source>
</evidence>
<comment type="catalytic activity">
    <reaction evidence="7">
        <text>a peptidoglycan chain = a peptidoglycan chain with N-acetyl-1,6-anhydromuramyl-[peptide] at the reducing end + a peptidoglycan chain with N-acetylglucosamine at the non-reducing end.</text>
        <dbReference type="EC" id="4.2.2.29"/>
    </reaction>
</comment>
<name>A0A0F6SFR3_9BACT</name>
<sequence length="381" mass="41779">MSARRAAGRGPRRGSRAGRSSEPRALRVASFALLALVGVAVAAIAAILIVYPKQRASGTGRATEITIASGERFGDLNARLASAGVVERPWLFAIYARLVGADEHLRVGTVVLTDDMSPREVVQRIAHGFGTASVEVLVPEGFHRYDLAARLDRWGVCSRDAFLEATEDRALLDELEIPGPTAEGYLFPDTYELSEGMAAHDVVRRMVTNHRRRTTPVLRELASGLAELERDLRWSAHEAIVLASIVEREAVAREEQPIIAGVFLNRLRDPTFVPHRLDADPTVSYGCLAFPDLAPSCAGFRGRISRAMTHDPANPYNTYRREQLPPGPISNPGLDALRAVLAPARHDYLFFVARGRGRHAFSRTLGEHSRTTARVRDAQGE</sequence>
<keyword evidence="5 7" id="KW-0456">Lyase</keyword>
<keyword evidence="2 7" id="KW-0812">Transmembrane</keyword>
<protein>
    <recommendedName>
        <fullName evidence="7">Endolytic murein transglycosylase</fullName>
        <ecNumber evidence="7">4.2.2.29</ecNumber>
    </recommendedName>
    <alternativeName>
        <fullName evidence="7">Peptidoglycan lytic transglycosylase</fullName>
    </alternativeName>
    <alternativeName>
        <fullName evidence="7">Peptidoglycan polymerization terminase</fullName>
    </alternativeName>
</protein>
<keyword evidence="4 7" id="KW-0472">Membrane</keyword>
<organism evidence="9 10">
    <name type="scientific">Sandaracinus amylolyticus</name>
    <dbReference type="NCBI Taxonomy" id="927083"/>
    <lineage>
        <taxon>Bacteria</taxon>
        <taxon>Pseudomonadati</taxon>
        <taxon>Myxococcota</taxon>
        <taxon>Polyangia</taxon>
        <taxon>Polyangiales</taxon>
        <taxon>Sandaracinaceae</taxon>
        <taxon>Sandaracinus</taxon>
    </lineage>
</organism>
<dbReference type="CDD" id="cd08010">
    <property type="entry name" value="MltG_like"/>
    <property type="match status" value="1"/>
</dbReference>
<dbReference type="PANTHER" id="PTHR30518:SF2">
    <property type="entry name" value="ENDOLYTIC MUREIN TRANSGLYCOSYLASE"/>
    <property type="match status" value="1"/>
</dbReference>
<feature type="site" description="Important for catalytic activity" evidence="7">
    <location>
        <position position="249"/>
    </location>
</feature>
<dbReference type="GO" id="GO:0071555">
    <property type="term" value="P:cell wall organization"/>
    <property type="evidence" value="ECO:0007669"/>
    <property type="project" value="UniProtKB-KW"/>
</dbReference>
<evidence type="ECO:0000256" key="5">
    <source>
        <dbReference type="ARBA" id="ARBA00023239"/>
    </source>
</evidence>
<keyword evidence="10" id="KW-1185">Reference proteome</keyword>
<keyword evidence="6 7" id="KW-0961">Cell wall biogenesis/degradation</keyword>
<comment type="subcellular location">
    <subcellularLocation>
        <location evidence="7">Cell membrane</location>
        <topology evidence="7">Single-pass membrane protein</topology>
    </subcellularLocation>
</comment>
<dbReference type="GO" id="GO:0008932">
    <property type="term" value="F:lytic endotransglycosylase activity"/>
    <property type="evidence" value="ECO:0007669"/>
    <property type="project" value="UniProtKB-UniRule"/>
</dbReference>
<accession>A0A0F6SFR3</accession>
<evidence type="ECO:0000256" key="7">
    <source>
        <dbReference type="HAMAP-Rule" id="MF_02065"/>
    </source>
</evidence>
<feature type="transmembrane region" description="Helical" evidence="7">
    <location>
        <begin position="28"/>
        <end position="51"/>
    </location>
</feature>
<feature type="region of interest" description="Disordered" evidence="8">
    <location>
        <begin position="1"/>
        <end position="21"/>
    </location>
</feature>
<dbReference type="Gene3D" id="3.30.1490.480">
    <property type="entry name" value="Endolytic murein transglycosylase"/>
    <property type="match status" value="1"/>
</dbReference>
<dbReference type="OrthoDB" id="9814591at2"/>
<evidence type="ECO:0000256" key="4">
    <source>
        <dbReference type="ARBA" id="ARBA00023136"/>
    </source>
</evidence>
<comment type="function">
    <text evidence="7">Functions as a peptidoglycan terminase that cleaves nascent peptidoglycan strands endolytically to terminate their elongation.</text>
</comment>
<evidence type="ECO:0000313" key="9">
    <source>
        <dbReference type="EMBL" id="AKF07394.1"/>
    </source>
</evidence>
<reference evidence="9 10" key="1">
    <citation type="submission" date="2015-03" db="EMBL/GenBank/DDBJ databases">
        <title>Genome assembly of Sandaracinus amylolyticus DSM 53668.</title>
        <authorList>
            <person name="Sharma G."/>
            <person name="Subramanian S."/>
        </authorList>
    </citation>
    <scope>NUCLEOTIDE SEQUENCE [LARGE SCALE GENOMIC DNA]</scope>
    <source>
        <strain evidence="9 10">DSM 53668</strain>
    </source>
</reference>
<dbReference type="AlphaFoldDB" id="A0A0F6SFR3"/>
<dbReference type="Proteomes" id="UP000034883">
    <property type="component" value="Chromosome"/>
</dbReference>
<evidence type="ECO:0000313" key="10">
    <source>
        <dbReference type="Proteomes" id="UP000034883"/>
    </source>
</evidence>
<feature type="compositionally biased region" description="Basic residues" evidence="8">
    <location>
        <begin position="1"/>
        <end position="16"/>
    </location>
</feature>
<keyword evidence="3 7" id="KW-1133">Transmembrane helix</keyword>
<dbReference type="STRING" id="927083.DB32_004543"/>
<evidence type="ECO:0000256" key="3">
    <source>
        <dbReference type="ARBA" id="ARBA00022989"/>
    </source>
</evidence>
<comment type="similarity">
    <text evidence="7">Belongs to the transglycosylase MltG family.</text>
</comment>
<dbReference type="Gene3D" id="3.30.160.60">
    <property type="entry name" value="Classic Zinc Finger"/>
    <property type="match status" value="1"/>
</dbReference>